<accession>A0A834T5Y4</accession>
<dbReference type="EMBL" id="JAAIUW010000009">
    <property type="protein sequence ID" value="KAF7815655.1"/>
    <property type="molecule type" value="Genomic_DNA"/>
</dbReference>
<sequence>MDSPPENSPSLPSGVDADDHHNTLLKPKKHAGRPKGSKNKPKPQPLIITNNVSWKADDIDVINVPSSVDLIGWLCQYSLSIRHPFGCSQPSLFVPGPVPVMSLSGSITTDVTSSSSSHSLVICVPGCQGQIVYGLIGGSVIATGTVTIVIVVEDNKTNRV</sequence>
<keyword evidence="4" id="KW-1185">Reference proteome</keyword>
<dbReference type="Proteomes" id="UP000634136">
    <property type="component" value="Unassembled WGS sequence"/>
</dbReference>
<feature type="compositionally biased region" description="Basic residues" evidence="1">
    <location>
        <begin position="26"/>
        <end position="41"/>
    </location>
</feature>
<keyword evidence="2" id="KW-0472">Membrane</keyword>
<reference evidence="3" key="1">
    <citation type="submission" date="2020-09" db="EMBL/GenBank/DDBJ databases">
        <title>Genome-Enabled Discovery of Anthraquinone Biosynthesis in Senna tora.</title>
        <authorList>
            <person name="Kang S.-H."/>
            <person name="Pandey R.P."/>
            <person name="Lee C.-M."/>
            <person name="Sim J.-S."/>
            <person name="Jeong J.-T."/>
            <person name="Choi B.-S."/>
            <person name="Jung M."/>
            <person name="Ginzburg D."/>
            <person name="Zhao K."/>
            <person name="Won S.Y."/>
            <person name="Oh T.-J."/>
            <person name="Yu Y."/>
            <person name="Kim N.-H."/>
            <person name="Lee O.R."/>
            <person name="Lee T.-H."/>
            <person name="Bashyal P."/>
            <person name="Kim T.-S."/>
            <person name="Lee W.-H."/>
            <person name="Kawkins C."/>
            <person name="Kim C.-K."/>
            <person name="Kim J.S."/>
            <person name="Ahn B.O."/>
            <person name="Rhee S.Y."/>
            <person name="Sohng J.K."/>
        </authorList>
    </citation>
    <scope>NUCLEOTIDE SEQUENCE</scope>
    <source>
        <tissue evidence="3">Leaf</tissue>
    </source>
</reference>
<dbReference type="GO" id="GO:0005634">
    <property type="term" value="C:nucleus"/>
    <property type="evidence" value="ECO:0007669"/>
    <property type="project" value="TreeGrafter"/>
</dbReference>
<organism evidence="3 4">
    <name type="scientific">Senna tora</name>
    <dbReference type="NCBI Taxonomy" id="362788"/>
    <lineage>
        <taxon>Eukaryota</taxon>
        <taxon>Viridiplantae</taxon>
        <taxon>Streptophyta</taxon>
        <taxon>Embryophyta</taxon>
        <taxon>Tracheophyta</taxon>
        <taxon>Spermatophyta</taxon>
        <taxon>Magnoliopsida</taxon>
        <taxon>eudicotyledons</taxon>
        <taxon>Gunneridae</taxon>
        <taxon>Pentapetalae</taxon>
        <taxon>rosids</taxon>
        <taxon>fabids</taxon>
        <taxon>Fabales</taxon>
        <taxon>Fabaceae</taxon>
        <taxon>Caesalpinioideae</taxon>
        <taxon>Cassia clade</taxon>
        <taxon>Senna</taxon>
    </lineage>
</organism>
<protein>
    <submittedName>
        <fullName evidence="3">AT-hook motif nuclear-localized protein 28-like</fullName>
    </submittedName>
</protein>
<dbReference type="PANTHER" id="PTHR31100">
    <property type="entry name" value="AT-HOOK MOTIF NUCLEAR-LOCALIZED PROTEIN 15"/>
    <property type="match status" value="1"/>
</dbReference>
<gene>
    <name evidence="3" type="ORF">G2W53_029624</name>
</gene>
<keyword evidence="2" id="KW-0812">Transmembrane</keyword>
<feature type="transmembrane region" description="Helical" evidence="2">
    <location>
        <begin position="131"/>
        <end position="152"/>
    </location>
</feature>
<evidence type="ECO:0000256" key="1">
    <source>
        <dbReference type="SAM" id="MobiDB-lite"/>
    </source>
</evidence>
<dbReference type="GO" id="GO:0003680">
    <property type="term" value="F:minor groove of adenine-thymine-rich DNA binding"/>
    <property type="evidence" value="ECO:0007669"/>
    <property type="project" value="InterPro"/>
</dbReference>
<name>A0A834T5Y4_9FABA</name>
<comment type="caution">
    <text evidence="3">The sequence shown here is derived from an EMBL/GenBank/DDBJ whole genome shotgun (WGS) entry which is preliminary data.</text>
</comment>
<keyword evidence="2" id="KW-1133">Transmembrane helix</keyword>
<dbReference type="AlphaFoldDB" id="A0A834T5Y4"/>
<dbReference type="PANTHER" id="PTHR31100:SF63">
    <property type="entry name" value="AT-HOOK MOTIF NUCLEAR-LOCALIZED PROTEIN"/>
    <property type="match status" value="1"/>
</dbReference>
<evidence type="ECO:0000313" key="4">
    <source>
        <dbReference type="Proteomes" id="UP000634136"/>
    </source>
</evidence>
<dbReference type="GO" id="GO:0003700">
    <property type="term" value="F:DNA-binding transcription factor activity"/>
    <property type="evidence" value="ECO:0007669"/>
    <property type="project" value="TreeGrafter"/>
</dbReference>
<feature type="region of interest" description="Disordered" evidence="1">
    <location>
        <begin position="1"/>
        <end position="46"/>
    </location>
</feature>
<dbReference type="InterPro" id="IPR014476">
    <property type="entry name" value="AHL15-29"/>
</dbReference>
<dbReference type="OrthoDB" id="1373386at2759"/>
<evidence type="ECO:0000313" key="3">
    <source>
        <dbReference type="EMBL" id="KAF7815655.1"/>
    </source>
</evidence>
<evidence type="ECO:0000256" key="2">
    <source>
        <dbReference type="SAM" id="Phobius"/>
    </source>
</evidence>
<proteinExistence type="predicted"/>